<feature type="domain" description="N-acetyltransferase" evidence="1">
    <location>
        <begin position="1"/>
        <end position="139"/>
    </location>
</feature>
<dbReference type="RefSeq" id="WP_147667960.1">
    <property type="nucleotide sequence ID" value="NZ_VDUW01000006.1"/>
</dbReference>
<comment type="caution">
    <text evidence="2">The sequence shown here is derived from an EMBL/GenBank/DDBJ whole genome shotgun (WGS) entry which is preliminary data.</text>
</comment>
<name>A0A5C8NRU5_9BACI</name>
<evidence type="ECO:0000313" key="2">
    <source>
        <dbReference type="EMBL" id="TXL64072.1"/>
    </source>
</evidence>
<dbReference type="InterPro" id="IPR000182">
    <property type="entry name" value="GNAT_dom"/>
</dbReference>
<dbReference type="CDD" id="cd04301">
    <property type="entry name" value="NAT_SF"/>
    <property type="match status" value="1"/>
</dbReference>
<dbReference type="InterPro" id="IPR016181">
    <property type="entry name" value="Acyl_CoA_acyltransferase"/>
</dbReference>
<dbReference type="Gene3D" id="3.40.630.30">
    <property type="match status" value="1"/>
</dbReference>
<dbReference type="AlphaFoldDB" id="A0A5C8NRU5"/>
<reference evidence="2 3" key="1">
    <citation type="submission" date="2019-06" db="EMBL/GenBank/DDBJ databases">
        <title>Cerasibacillus sp. nov., isolated from maize field.</title>
        <authorList>
            <person name="Lin S.-Y."/>
            <person name="Tsai C.-F."/>
            <person name="Young C.-C."/>
        </authorList>
    </citation>
    <scope>NUCLEOTIDE SEQUENCE [LARGE SCALE GENOMIC DNA]</scope>
    <source>
        <strain evidence="2 3">CC-CFT480</strain>
    </source>
</reference>
<protein>
    <submittedName>
        <fullName evidence="2">GNAT family N-acetyltransferase</fullName>
    </submittedName>
</protein>
<dbReference type="Proteomes" id="UP000321574">
    <property type="component" value="Unassembled WGS sequence"/>
</dbReference>
<gene>
    <name evidence="2" type="ORF">FHP05_10315</name>
</gene>
<proteinExistence type="predicted"/>
<sequence length="191" mass="23355">MDWYQKLSEYFPIEEMKSREHMERLLREKGDIYHKDEGKYHVLMYAEFPTFVFIDYIWVSPKSRGKGIGNQLMEKLKTKNKPIILEVEPIDYDDSDTEKRLHFYKKEEFKHAKSIGYNRRSLATNEENQMEILYWSPQNENEDVIFEQMKRMYEAIHTYKDKEIYGKSYQPVDKVLKFHQNRKENNLFDQL</sequence>
<dbReference type="Pfam" id="PF13508">
    <property type="entry name" value="Acetyltransf_7"/>
    <property type="match status" value="1"/>
</dbReference>
<dbReference type="SUPFAM" id="SSF55729">
    <property type="entry name" value="Acyl-CoA N-acyltransferases (Nat)"/>
    <property type="match status" value="1"/>
</dbReference>
<keyword evidence="2" id="KW-0808">Transferase</keyword>
<dbReference type="EMBL" id="VDUW01000006">
    <property type="protein sequence ID" value="TXL64072.1"/>
    <property type="molecule type" value="Genomic_DNA"/>
</dbReference>
<evidence type="ECO:0000259" key="1">
    <source>
        <dbReference type="PROSITE" id="PS51186"/>
    </source>
</evidence>
<dbReference type="GO" id="GO:0016747">
    <property type="term" value="F:acyltransferase activity, transferring groups other than amino-acyl groups"/>
    <property type="evidence" value="ECO:0007669"/>
    <property type="project" value="InterPro"/>
</dbReference>
<dbReference type="PROSITE" id="PS51186">
    <property type="entry name" value="GNAT"/>
    <property type="match status" value="1"/>
</dbReference>
<keyword evidence="3" id="KW-1185">Reference proteome</keyword>
<accession>A0A5C8NRU5</accession>
<dbReference type="OrthoDB" id="2425381at2"/>
<evidence type="ECO:0000313" key="3">
    <source>
        <dbReference type="Proteomes" id="UP000321574"/>
    </source>
</evidence>
<organism evidence="2 3">
    <name type="scientific">Cerasibacillus terrae</name>
    <dbReference type="NCBI Taxonomy" id="2498845"/>
    <lineage>
        <taxon>Bacteria</taxon>
        <taxon>Bacillati</taxon>
        <taxon>Bacillota</taxon>
        <taxon>Bacilli</taxon>
        <taxon>Bacillales</taxon>
        <taxon>Bacillaceae</taxon>
        <taxon>Cerasibacillus</taxon>
    </lineage>
</organism>